<evidence type="ECO:0000313" key="2">
    <source>
        <dbReference type="EMBL" id="MFF5921176.1"/>
    </source>
</evidence>
<feature type="region of interest" description="Disordered" evidence="1">
    <location>
        <begin position="38"/>
        <end position="222"/>
    </location>
</feature>
<feature type="compositionally biased region" description="Pro residues" evidence="1">
    <location>
        <begin position="188"/>
        <end position="198"/>
    </location>
</feature>
<feature type="compositionally biased region" description="Pro residues" evidence="1">
    <location>
        <begin position="93"/>
        <end position="106"/>
    </location>
</feature>
<accession>A0ABW6XUL4</accession>
<keyword evidence="3" id="KW-1185">Reference proteome</keyword>
<comment type="caution">
    <text evidence="2">The sequence shown here is derived from an EMBL/GenBank/DDBJ whole genome shotgun (WGS) entry which is preliminary data.</text>
</comment>
<protein>
    <submittedName>
        <fullName evidence="2">Uncharacterized protein</fullName>
    </submittedName>
</protein>
<name>A0ABW6XUL4_9ACTN</name>
<sequence>MTLVPPVPAALPVVPDDTAAKSSAADGVVVDSAVPDSTVADSAVADRLDPGAREAAPVPSGLPVPSPRPSDADDGQEQEQEQEQGHGLVPGLTPEPAPEPVSPTPGPRVRHVRIDPPAGPRGEPDDPSPWAPGTPPRFGVVAVPQPSRTTAERRSGTPSVRPVRLTDTTAAPVRLPGATERPAAVTPVPLPVPRPVTPADPAGPVTPAVPPSTESRTEEPQP</sequence>
<dbReference type="RefSeq" id="WP_388308703.1">
    <property type="nucleotide sequence ID" value="NZ_JBIBDZ010000007.1"/>
</dbReference>
<dbReference type="EMBL" id="JBIBDZ010000007">
    <property type="protein sequence ID" value="MFF5921176.1"/>
    <property type="molecule type" value="Genomic_DNA"/>
</dbReference>
<feature type="compositionally biased region" description="Acidic residues" evidence="1">
    <location>
        <begin position="72"/>
        <end position="82"/>
    </location>
</feature>
<proteinExistence type="predicted"/>
<evidence type="ECO:0000256" key="1">
    <source>
        <dbReference type="SAM" id="MobiDB-lite"/>
    </source>
</evidence>
<evidence type="ECO:0000313" key="3">
    <source>
        <dbReference type="Proteomes" id="UP001602370"/>
    </source>
</evidence>
<dbReference type="Proteomes" id="UP001602370">
    <property type="component" value="Unassembled WGS sequence"/>
</dbReference>
<gene>
    <name evidence="2" type="ORF">ACFY8C_22945</name>
</gene>
<reference evidence="2 3" key="1">
    <citation type="submission" date="2024-10" db="EMBL/GenBank/DDBJ databases">
        <title>The Natural Products Discovery Center: Release of the First 8490 Sequenced Strains for Exploring Actinobacteria Biosynthetic Diversity.</title>
        <authorList>
            <person name="Kalkreuter E."/>
            <person name="Kautsar S.A."/>
            <person name="Yang D."/>
            <person name="Bader C.D."/>
            <person name="Teijaro C.N."/>
            <person name="Fluegel L."/>
            <person name="Davis C.M."/>
            <person name="Simpson J.R."/>
            <person name="Lauterbach L."/>
            <person name="Steele A.D."/>
            <person name="Gui C."/>
            <person name="Meng S."/>
            <person name="Li G."/>
            <person name="Viehrig K."/>
            <person name="Ye F."/>
            <person name="Su P."/>
            <person name="Kiefer A.F."/>
            <person name="Nichols A."/>
            <person name="Cepeda A.J."/>
            <person name="Yan W."/>
            <person name="Fan B."/>
            <person name="Jiang Y."/>
            <person name="Adhikari A."/>
            <person name="Zheng C.-J."/>
            <person name="Schuster L."/>
            <person name="Cowan T.M."/>
            <person name="Smanski M.J."/>
            <person name="Chevrette M.G."/>
            <person name="De Carvalho L.P.S."/>
            <person name="Shen B."/>
        </authorList>
    </citation>
    <scope>NUCLEOTIDE SEQUENCE [LARGE SCALE GENOMIC DNA]</scope>
    <source>
        <strain evidence="2 3">NPDC012605</strain>
    </source>
</reference>
<organism evidence="2 3">
    <name type="scientific">Streptomyces flavochromogenes</name>
    <dbReference type="NCBI Taxonomy" id="68199"/>
    <lineage>
        <taxon>Bacteria</taxon>
        <taxon>Bacillati</taxon>
        <taxon>Actinomycetota</taxon>
        <taxon>Actinomycetes</taxon>
        <taxon>Kitasatosporales</taxon>
        <taxon>Streptomycetaceae</taxon>
        <taxon>Streptomyces</taxon>
    </lineage>
</organism>